<dbReference type="RefSeq" id="WP_049724211.1">
    <property type="nucleotide sequence ID" value="NZ_CP012154.1"/>
</dbReference>
<organism evidence="1 2">
    <name type="scientific">Wenzhouxiangella marina</name>
    <dbReference type="NCBI Taxonomy" id="1579979"/>
    <lineage>
        <taxon>Bacteria</taxon>
        <taxon>Pseudomonadati</taxon>
        <taxon>Pseudomonadota</taxon>
        <taxon>Gammaproteobacteria</taxon>
        <taxon>Chromatiales</taxon>
        <taxon>Wenzhouxiangellaceae</taxon>
        <taxon>Wenzhouxiangella</taxon>
    </lineage>
</organism>
<dbReference type="KEGG" id="wma:WM2015_107"/>
<dbReference type="EMBL" id="CP012154">
    <property type="protein sequence ID" value="AKS40498.1"/>
    <property type="molecule type" value="Genomic_DNA"/>
</dbReference>
<dbReference type="STRING" id="1579979.WM2015_107"/>
<evidence type="ECO:0000313" key="1">
    <source>
        <dbReference type="EMBL" id="AKS40498.1"/>
    </source>
</evidence>
<protein>
    <submittedName>
        <fullName evidence="1">Uncharacterized protein</fullName>
    </submittedName>
</protein>
<gene>
    <name evidence="1" type="ORF">WM2015_107</name>
</gene>
<dbReference type="Proteomes" id="UP000066624">
    <property type="component" value="Chromosome"/>
</dbReference>
<accession>A0A0K0XS32</accession>
<dbReference type="AlphaFoldDB" id="A0A0K0XS32"/>
<evidence type="ECO:0000313" key="2">
    <source>
        <dbReference type="Proteomes" id="UP000066624"/>
    </source>
</evidence>
<proteinExistence type="predicted"/>
<sequence>MKGFVLGAFLVALWLMVTAPAALASGWQCSNDQRVCEAVDSGPAYCRIACDAAGCVCSMRDGPPPDDLTIGERADLVFEASWREALRAASPELARILGLDASAGRIALGPFAGGVSRVADASLQQAYAFEGHVEELDGVLSLEVEMSGDTPVRAISARFEQRDGYLHGEISHFDGNGEILSDAGLTVRPSLPR</sequence>
<name>A0A0K0XS32_9GAMM</name>
<keyword evidence="2" id="KW-1185">Reference proteome</keyword>
<reference evidence="1 2" key="1">
    <citation type="submission" date="2015-07" db="EMBL/GenBank/DDBJ databases">
        <authorList>
            <person name="Noorani M."/>
        </authorList>
    </citation>
    <scope>NUCLEOTIDE SEQUENCE [LARGE SCALE GENOMIC DNA]</scope>
    <source>
        <strain evidence="1 2">KCTC 42284</strain>
    </source>
</reference>